<evidence type="ECO:0008006" key="4">
    <source>
        <dbReference type="Google" id="ProtNLM"/>
    </source>
</evidence>
<feature type="transmembrane region" description="Helical" evidence="1">
    <location>
        <begin position="251"/>
        <end position="270"/>
    </location>
</feature>
<proteinExistence type="predicted"/>
<reference evidence="2 3" key="1">
    <citation type="submission" date="2019-03" db="EMBL/GenBank/DDBJ databases">
        <title>Genomic Encyclopedia of Type Strains, Phase III (KMG-III): the genomes of soil and plant-associated and newly described type strains.</title>
        <authorList>
            <person name="Whitman W."/>
        </authorList>
    </citation>
    <scope>NUCLEOTIDE SEQUENCE [LARGE SCALE GENOMIC DNA]</scope>
    <source>
        <strain evidence="2 3">CECT 8301</strain>
    </source>
</reference>
<feature type="transmembrane region" description="Helical" evidence="1">
    <location>
        <begin position="120"/>
        <end position="139"/>
    </location>
</feature>
<feature type="transmembrane region" description="Helical" evidence="1">
    <location>
        <begin position="188"/>
        <end position="206"/>
    </location>
</feature>
<evidence type="ECO:0000313" key="2">
    <source>
        <dbReference type="EMBL" id="TDY62026.1"/>
    </source>
</evidence>
<evidence type="ECO:0000313" key="3">
    <source>
        <dbReference type="Proteomes" id="UP000294824"/>
    </source>
</evidence>
<feature type="transmembrane region" description="Helical" evidence="1">
    <location>
        <begin position="159"/>
        <end position="176"/>
    </location>
</feature>
<keyword evidence="1" id="KW-0812">Transmembrane</keyword>
<feature type="transmembrane region" description="Helical" evidence="1">
    <location>
        <begin position="277"/>
        <end position="298"/>
    </location>
</feature>
<feature type="transmembrane region" description="Helical" evidence="1">
    <location>
        <begin position="32"/>
        <end position="51"/>
    </location>
</feature>
<dbReference type="RefSeq" id="WP_235833516.1">
    <property type="nucleotide sequence ID" value="NZ_SORL01000008.1"/>
</dbReference>
<name>A0A4R8MDW9_9FLAO</name>
<evidence type="ECO:0000256" key="1">
    <source>
        <dbReference type="SAM" id="Phobius"/>
    </source>
</evidence>
<comment type="caution">
    <text evidence="2">The sequence shown here is derived from an EMBL/GenBank/DDBJ whole genome shotgun (WGS) entry which is preliminary data.</text>
</comment>
<accession>A0A4R8MDW9</accession>
<dbReference type="Proteomes" id="UP000294824">
    <property type="component" value="Unassembled WGS sequence"/>
</dbReference>
<keyword evidence="1" id="KW-1133">Transmembrane helix</keyword>
<organism evidence="2 3">
    <name type="scientific">Algibacter lectus</name>
    <dbReference type="NCBI Taxonomy" id="221126"/>
    <lineage>
        <taxon>Bacteria</taxon>
        <taxon>Pseudomonadati</taxon>
        <taxon>Bacteroidota</taxon>
        <taxon>Flavobacteriia</taxon>
        <taxon>Flavobacteriales</taxon>
        <taxon>Flavobacteriaceae</taxon>
        <taxon>Algibacter</taxon>
    </lineage>
</organism>
<keyword evidence="1" id="KW-0472">Membrane</keyword>
<feature type="transmembrane region" description="Helical" evidence="1">
    <location>
        <begin position="63"/>
        <end position="82"/>
    </location>
</feature>
<gene>
    <name evidence="2" type="ORF">DFQ06_1840</name>
</gene>
<dbReference type="EMBL" id="SORL01000008">
    <property type="protein sequence ID" value="TDY62026.1"/>
    <property type="molecule type" value="Genomic_DNA"/>
</dbReference>
<feature type="transmembrane region" description="Helical" evidence="1">
    <location>
        <begin position="227"/>
        <end position="245"/>
    </location>
</feature>
<keyword evidence="3" id="KW-1185">Reference proteome</keyword>
<dbReference type="AlphaFoldDB" id="A0A4R8MDW9"/>
<feature type="transmembrane region" description="Helical" evidence="1">
    <location>
        <begin position="94"/>
        <end position="114"/>
    </location>
</feature>
<sequence length="299" mass="35098">MEERRKFLTIYMCYQQFVYFYGMRLLKQFFNFYLNSSIHVALSVYALTYVTLLEFGFSYEKNVLCFVFYASITGYNFVKYFGVAKFHHRGLASWLKAIQIFSFFAFILMCYYGLQLSFFTLLGIAGFGVVTFLYAIPFLPKRFFLDQQNNLRSIGGLKIYLIGLVWMGVTVCLPVIENKYTVDTDVIITAIQRYLYVLVLMLPFEIRDLQYDSLKLSTVPQKIGIKGTKLMGMVLLVVFFLLEFFKDETHQIKIMVLLILSILTAVFLLWSSKKQSIYYASFWVEALPVFWLVLMLFFD</sequence>
<protein>
    <recommendedName>
        <fullName evidence="4">Prenyltransferase</fullName>
    </recommendedName>
</protein>